<dbReference type="SMART" id="SM00322">
    <property type="entry name" value="KH"/>
    <property type="match status" value="2"/>
</dbReference>
<keyword evidence="1" id="KW-0677">Repeat</keyword>
<dbReference type="PROSITE" id="PS50084">
    <property type="entry name" value="KH_TYPE_1"/>
    <property type="match status" value="2"/>
</dbReference>
<evidence type="ECO:0000313" key="5">
    <source>
        <dbReference type="Proteomes" id="UP001163046"/>
    </source>
</evidence>
<dbReference type="CDD" id="cd00105">
    <property type="entry name" value="KH-I"/>
    <property type="match status" value="1"/>
</dbReference>
<dbReference type="EMBL" id="MU827811">
    <property type="protein sequence ID" value="KAJ7323742.1"/>
    <property type="molecule type" value="Genomic_DNA"/>
</dbReference>
<dbReference type="AlphaFoldDB" id="A0A9W9Y8Q5"/>
<protein>
    <submittedName>
        <fullName evidence="4">Far upstream element-binding protein 3</fullName>
    </submittedName>
</protein>
<dbReference type="GO" id="GO:0003723">
    <property type="term" value="F:RNA binding"/>
    <property type="evidence" value="ECO:0007669"/>
    <property type="project" value="UniProtKB-UniRule"/>
</dbReference>
<proteinExistence type="predicted"/>
<reference evidence="4" key="1">
    <citation type="submission" date="2023-01" db="EMBL/GenBank/DDBJ databases">
        <title>Genome assembly of the deep-sea coral Lophelia pertusa.</title>
        <authorList>
            <person name="Herrera S."/>
            <person name="Cordes E."/>
        </authorList>
    </citation>
    <scope>NUCLEOTIDE SEQUENCE</scope>
    <source>
        <strain evidence="4">USNM1676648</strain>
        <tissue evidence="4">Polyp</tissue>
    </source>
</reference>
<evidence type="ECO:0000256" key="1">
    <source>
        <dbReference type="ARBA" id="ARBA00022737"/>
    </source>
</evidence>
<dbReference type="Pfam" id="PF00013">
    <property type="entry name" value="KH_1"/>
    <property type="match status" value="2"/>
</dbReference>
<dbReference type="OrthoDB" id="5965845at2759"/>
<organism evidence="4 5">
    <name type="scientific">Desmophyllum pertusum</name>
    <dbReference type="NCBI Taxonomy" id="174260"/>
    <lineage>
        <taxon>Eukaryota</taxon>
        <taxon>Metazoa</taxon>
        <taxon>Cnidaria</taxon>
        <taxon>Anthozoa</taxon>
        <taxon>Hexacorallia</taxon>
        <taxon>Scleractinia</taxon>
        <taxon>Caryophylliina</taxon>
        <taxon>Caryophylliidae</taxon>
        <taxon>Desmophyllum</taxon>
    </lineage>
</organism>
<keyword evidence="5" id="KW-1185">Reference proteome</keyword>
<evidence type="ECO:0000313" key="4">
    <source>
        <dbReference type="EMBL" id="KAJ7323742.1"/>
    </source>
</evidence>
<feature type="domain" description="K Homology" evidence="3">
    <location>
        <begin position="78"/>
        <end position="142"/>
    </location>
</feature>
<gene>
    <name evidence="4" type="primary">FUBP3_1</name>
    <name evidence="4" type="ORF">OS493_030864</name>
</gene>
<dbReference type="SUPFAM" id="SSF54791">
    <property type="entry name" value="Eukaryotic type KH-domain (KH-domain type I)"/>
    <property type="match status" value="2"/>
</dbReference>
<dbReference type="InterPro" id="IPR004088">
    <property type="entry name" value="KH_dom_type_1"/>
</dbReference>
<dbReference type="InterPro" id="IPR004087">
    <property type="entry name" value="KH_dom"/>
</dbReference>
<feature type="domain" description="K Homology" evidence="3">
    <location>
        <begin position="3"/>
        <end position="68"/>
    </location>
</feature>
<comment type="caution">
    <text evidence="4">The sequence shown here is derived from an EMBL/GenBank/DDBJ whole genome shotgun (WGS) entry which is preliminary data.</text>
</comment>
<name>A0A9W9Y8Q5_9CNID</name>
<dbReference type="Proteomes" id="UP001163046">
    <property type="component" value="Unassembled WGS sequence"/>
</dbReference>
<dbReference type="PANTHER" id="PTHR10288">
    <property type="entry name" value="KH DOMAIN CONTAINING RNA BINDING PROTEIN"/>
    <property type="match status" value="1"/>
</dbReference>
<evidence type="ECO:0000259" key="3">
    <source>
        <dbReference type="SMART" id="SM00322"/>
    </source>
</evidence>
<dbReference type="Gene3D" id="3.30.1370.10">
    <property type="entry name" value="K Homology domain, type 1"/>
    <property type="match status" value="2"/>
</dbReference>
<accession>A0A9W9Y8Q5</accession>
<dbReference type="InterPro" id="IPR036612">
    <property type="entry name" value="KH_dom_type_1_sf"/>
</dbReference>
<evidence type="ECO:0000256" key="2">
    <source>
        <dbReference type="PROSITE-ProRule" id="PRU00117"/>
    </source>
</evidence>
<keyword evidence="2" id="KW-0694">RNA-binding</keyword>
<sequence>MTEEAHELVAVPGDLMGFVIGKKGSTIKQIQTKSGAKLISDRDHRGFIVSGDEEQRACARQLVNEKVAEAQMINRRKRFPGQLVEIPSAFERQVTGKGGDNLKNISTLTGARVFSRGNQLYELRGTEKGVQHAELLLKRRVASARLKTDTICCYIDDRNLPEGCELKLVPVEEKERMMLPGSQSQYRLRPSEEYELGADSQGDNIPCYQADLIANALACLRKIKHDIESNKFQEADMWCHIGRVIIREPDEADVDEVWNIGEVVDKLQNTARGKKSDWRIAFKEGVEIDKKVLQETFSSQPAEEDYRERYDLSFLTPQGRSIRCKVWVANKGVQKKLEEIPIPFSDVKNVVEELHFEDGLTESRCRGWLVLSSQKYLQADIIFPGCKVDCRIMIRPLANNATQSSRHEDETKLLAGYLSMLTFSEADGLHLPDEKLPEGFLFNHMRCSRRTMYAPGEGFTLIVSEESTWGSDVKGEQNTETTDLHLGCEEWDRVLSGEDWEPEMIIAKLPKFLQFVHQVQDFLSYNNCAV</sequence>